<accession>A0A1F6VP48</accession>
<proteinExistence type="predicted"/>
<keyword evidence="1" id="KW-0472">Membrane</keyword>
<dbReference type="STRING" id="1801748.A3B84_00590"/>
<name>A0A1F6VP48_9BACT</name>
<organism evidence="2 3">
    <name type="scientific">Candidatus Nomurabacteria bacterium RIFCSPHIGHO2_02_FULL_35_13</name>
    <dbReference type="NCBI Taxonomy" id="1801748"/>
    <lineage>
        <taxon>Bacteria</taxon>
        <taxon>Candidatus Nomuraibacteriota</taxon>
    </lineage>
</organism>
<feature type="transmembrane region" description="Helical" evidence="1">
    <location>
        <begin position="6"/>
        <end position="25"/>
    </location>
</feature>
<dbReference type="Proteomes" id="UP000177112">
    <property type="component" value="Unassembled WGS sequence"/>
</dbReference>
<dbReference type="EMBL" id="MFTY01000015">
    <property type="protein sequence ID" value="OGI71349.1"/>
    <property type="molecule type" value="Genomic_DNA"/>
</dbReference>
<evidence type="ECO:0000313" key="2">
    <source>
        <dbReference type="EMBL" id="OGI71349.1"/>
    </source>
</evidence>
<evidence type="ECO:0000256" key="1">
    <source>
        <dbReference type="SAM" id="Phobius"/>
    </source>
</evidence>
<dbReference type="AlphaFoldDB" id="A0A1F6VP48"/>
<keyword evidence="1" id="KW-1133">Transmembrane helix</keyword>
<comment type="caution">
    <text evidence="2">The sequence shown here is derived from an EMBL/GenBank/DDBJ whole genome shotgun (WGS) entry which is preliminary data.</text>
</comment>
<reference evidence="2 3" key="1">
    <citation type="journal article" date="2016" name="Nat. Commun.">
        <title>Thousands of microbial genomes shed light on interconnected biogeochemical processes in an aquifer system.</title>
        <authorList>
            <person name="Anantharaman K."/>
            <person name="Brown C.T."/>
            <person name="Hug L.A."/>
            <person name="Sharon I."/>
            <person name="Castelle C.J."/>
            <person name="Probst A.J."/>
            <person name="Thomas B.C."/>
            <person name="Singh A."/>
            <person name="Wilkins M.J."/>
            <person name="Karaoz U."/>
            <person name="Brodie E.L."/>
            <person name="Williams K.H."/>
            <person name="Hubbard S.S."/>
            <person name="Banfield J.F."/>
        </authorList>
    </citation>
    <scope>NUCLEOTIDE SEQUENCE [LARGE SCALE GENOMIC DNA]</scope>
</reference>
<evidence type="ECO:0000313" key="3">
    <source>
        <dbReference type="Proteomes" id="UP000177112"/>
    </source>
</evidence>
<protein>
    <submittedName>
        <fullName evidence="2">Uncharacterized protein</fullName>
    </submittedName>
</protein>
<sequence>MKRFTFPLPLIYIILLIAIFIAFNISPSENVDQYHLTNQRLSLLVHDMAEKDGRWVAEGFGFGPDSMTAFHNATVRSAKLLEEFFEASGYEIHTEQIKTRTVETENNIYRAYVVISALKK</sequence>
<gene>
    <name evidence="2" type="ORF">A3B84_00590</name>
</gene>
<keyword evidence="1" id="KW-0812">Transmembrane</keyword>